<dbReference type="AlphaFoldDB" id="A0A8S1PZK4"/>
<protein>
    <submittedName>
        <fullName evidence="1">Uncharacterized protein</fullName>
    </submittedName>
</protein>
<comment type="caution">
    <text evidence="1">The sequence shown here is derived from an EMBL/GenBank/DDBJ whole genome shotgun (WGS) entry which is preliminary data.</text>
</comment>
<evidence type="ECO:0000313" key="2">
    <source>
        <dbReference type="Proteomes" id="UP000692954"/>
    </source>
</evidence>
<gene>
    <name evidence="1" type="ORF">PSON_ATCC_30995.1.T0920016</name>
</gene>
<dbReference type="EMBL" id="CAJJDN010000092">
    <property type="protein sequence ID" value="CAD8108680.1"/>
    <property type="molecule type" value="Genomic_DNA"/>
</dbReference>
<dbReference type="Proteomes" id="UP000692954">
    <property type="component" value="Unassembled WGS sequence"/>
</dbReference>
<keyword evidence="2" id="KW-1185">Reference proteome</keyword>
<organism evidence="1 2">
    <name type="scientific">Paramecium sonneborni</name>
    <dbReference type="NCBI Taxonomy" id="65129"/>
    <lineage>
        <taxon>Eukaryota</taxon>
        <taxon>Sar</taxon>
        <taxon>Alveolata</taxon>
        <taxon>Ciliophora</taxon>
        <taxon>Intramacronucleata</taxon>
        <taxon>Oligohymenophorea</taxon>
        <taxon>Peniculida</taxon>
        <taxon>Parameciidae</taxon>
        <taxon>Paramecium</taxon>
    </lineage>
</organism>
<sequence>MKDDQLFFGRAQEQQNYREINFLNNFLENFLKLMENYHLVLIINQMELAVFISIGCDNCDFCHNCEGRCKQQKFIIILNILLCILSKSYYLN</sequence>
<reference evidence="1" key="1">
    <citation type="submission" date="2021-01" db="EMBL/GenBank/DDBJ databases">
        <authorList>
            <consortium name="Genoscope - CEA"/>
            <person name="William W."/>
        </authorList>
    </citation>
    <scope>NUCLEOTIDE SEQUENCE</scope>
</reference>
<accession>A0A8S1PZK4</accession>
<evidence type="ECO:0000313" key="1">
    <source>
        <dbReference type="EMBL" id="CAD8108680.1"/>
    </source>
</evidence>
<proteinExistence type="predicted"/>
<name>A0A8S1PZK4_9CILI</name>